<dbReference type="PROSITE" id="PS50088">
    <property type="entry name" value="ANK_REPEAT"/>
    <property type="match status" value="2"/>
</dbReference>
<dbReference type="EMBL" id="JAWHQM010000015">
    <property type="protein sequence ID" value="KAK5630217.1"/>
    <property type="molecule type" value="Genomic_DNA"/>
</dbReference>
<comment type="caution">
    <text evidence="4">The sequence shown here is derived from an EMBL/GenBank/DDBJ whole genome shotgun (WGS) entry which is preliminary data.</text>
</comment>
<feature type="repeat" description="ANK" evidence="3">
    <location>
        <begin position="256"/>
        <end position="288"/>
    </location>
</feature>
<evidence type="ECO:0000256" key="2">
    <source>
        <dbReference type="ARBA" id="ARBA00023043"/>
    </source>
</evidence>
<dbReference type="PANTHER" id="PTHR24171:SF9">
    <property type="entry name" value="ANKYRIN REPEAT DOMAIN-CONTAINING PROTEIN 39"/>
    <property type="match status" value="1"/>
</dbReference>
<dbReference type="PANTHER" id="PTHR24171">
    <property type="entry name" value="ANKYRIN REPEAT DOMAIN-CONTAINING PROTEIN 39-RELATED"/>
    <property type="match status" value="1"/>
</dbReference>
<gene>
    <name evidence="4" type="ORF">RRF57_005932</name>
</gene>
<proteinExistence type="predicted"/>
<dbReference type="InterPro" id="IPR036770">
    <property type="entry name" value="Ankyrin_rpt-contain_sf"/>
</dbReference>
<organism evidence="4 5">
    <name type="scientific">Xylaria bambusicola</name>
    <dbReference type="NCBI Taxonomy" id="326684"/>
    <lineage>
        <taxon>Eukaryota</taxon>
        <taxon>Fungi</taxon>
        <taxon>Dikarya</taxon>
        <taxon>Ascomycota</taxon>
        <taxon>Pezizomycotina</taxon>
        <taxon>Sordariomycetes</taxon>
        <taxon>Xylariomycetidae</taxon>
        <taxon>Xylariales</taxon>
        <taxon>Xylariaceae</taxon>
        <taxon>Xylaria</taxon>
    </lineage>
</organism>
<dbReference type="AlphaFoldDB" id="A0AAN7Z6E7"/>
<dbReference type="PRINTS" id="PR01415">
    <property type="entry name" value="ANKYRIN"/>
</dbReference>
<feature type="repeat" description="ANK" evidence="3">
    <location>
        <begin position="223"/>
        <end position="255"/>
    </location>
</feature>
<dbReference type="Proteomes" id="UP001305414">
    <property type="component" value="Unassembled WGS sequence"/>
</dbReference>
<sequence>MTVSIQQSINTPNQSRVDRFHPYYDIGGDCDEPVSLQAQLQDALQNLKREQHIYRQTSDAQLAVLNGILYKMARSGDIPRFEAKWGEQTISFHAFTRLDFDFGLGRVIISWGPLGRNRHRKRPGDTRRSVDRSLDDNVLNNSRGYSIQLEIVPASWLSQRAVIGGWKLIRDQRSSPRISHSLSFPMTVPATAEIMTYAGLNDVTGLKRLFENRMASVADRTAAGWTPLHIAAASGHTDSCRYLLAHGADVTSMGRAGLTPSHLAAMYGHLDVLKALFEFDADPECRNQHGFNVIFEVLHSPFIEQPTLKMIIVKWILEQDWFVIDINGQDYQGNSILGWFAQHYTSGVKLLLDHGAAVNTRSSDGVTPLPELLRSARSNLSSY</sequence>
<reference evidence="4 5" key="1">
    <citation type="submission" date="2023-10" db="EMBL/GenBank/DDBJ databases">
        <title>Draft genome sequence of Xylaria bambusicola isolate GMP-LS, the root and basal stem rot pathogen of sugarcane in Indonesia.</title>
        <authorList>
            <person name="Selvaraj P."/>
            <person name="Muralishankar V."/>
            <person name="Muruganantham S."/>
            <person name="Sp S."/>
            <person name="Haryani S."/>
            <person name="Lau K.J.X."/>
            <person name="Naqvi N.I."/>
        </authorList>
    </citation>
    <scope>NUCLEOTIDE SEQUENCE [LARGE SCALE GENOMIC DNA]</scope>
    <source>
        <strain evidence="4">GMP-LS</strain>
    </source>
</reference>
<keyword evidence="1" id="KW-0677">Repeat</keyword>
<protein>
    <submittedName>
        <fullName evidence="4">Uncharacterized protein</fullName>
    </submittedName>
</protein>
<evidence type="ECO:0000313" key="5">
    <source>
        <dbReference type="Proteomes" id="UP001305414"/>
    </source>
</evidence>
<name>A0AAN7Z6E7_9PEZI</name>
<dbReference type="Gene3D" id="1.25.40.20">
    <property type="entry name" value="Ankyrin repeat-containing domain"/>
    <property type="match status" value="2"/>
</dbReference>
<evidence type="ECO:0000313" key="4">
    <source>
        <dbReference type="EMBL" id="KAK5630217.1"/>
    </source>
</evidence>
<dbReference type="PROSITE" id="PS50297">
    <property type="entry name" value="ANK_REP_REGION"/>
    <property type="match status" value="2"/>
</dbReference>
<dbReference type="Pfam" id="PF12796">
    <property type="entry name" value="Ank_2"/>
    <property type="match status" value="1"/>
</dbReference>
<evidence type="ECO:0000256" key="1">
    <source>
        <dbReference type="ARBA" id="ARBA00022737"/>
    </source>
</evidence>
<keyword evidence="2 3" id="KW-0040">ANK repeat</keyword>
<dbReference type="InterPro" id="IPR002110">
    <property type="entry name" value="Ankyrin_rpt"/>
</dbReference>
<evidence type="ECO:0000256" key="3">
    <source>
        <dbReference type="PROSITE-ProRule" id="PRU00023"/>
    </source>
</evidence>
<accession>A0AAN7Z6E7</accession>
<keyword evidence="5" id="KW-1185">Reference proteome</keyword>
<dbReference type="SUPFAM" id="SSF48403">
    <property type="entry name" value="Ankyrin repeat"/>
    <property type="match status" value="1"/>
</dbReference>
<dbReference type="SMART" id="SM00248">
    <property type="entry name" value="ANK"/>
    <property type="match status" value="3"/>
</dbReference>